<dbReference type="OrthoDB" id="108250at2"/>
<keyword evidence="2" id="KW-0175">Coiled coil</keyword>
<feature type="chain" id="PRO_5020893775" evidence="3">
    <location>
        <begin position="26"/>
        <end position="363"/>
    </location>
</feature>
<dbReference type="InterPro" id="IPR019734">
    <property type="entry name" value="TPR_rpt"/>
</dbReference>
<evidence type="ECO:0000256" key="3">
    <source>
        <dbReference type="SAM" id="SignalP"/>
    </source>
</evidence>
<keyword evidence="4" id="KW-0378">Hydrolase</keyword>
<name>A0A4R1L112_9BACT</name>
<proteinExistence type="predicted"/>
<dbReference type="Proteomes" id="UP000295210">
    <property type="component" value="Unassembled WGS sequence"/>
</dbReference>
<evidence type="ECO:0000256" key="1">
    <source>
        <dbReference type="PROSITE-ProRule" id="PRU00339"/>
    </source>
</evidence>
<evidence type="ECO:0000313" key="4">
    <source>
        <dbReference type="EMBL" id="TCK71618.1"/>
    </source>
</evidence>
<accession>A0A4R1L112</accession>
<dbReference type="RefSeq" id="WP_131998182.1">
    <property type="nucleotide sequence ID" value="NZ_SMGK01000005.1"/>
</dbReference>
<keyword evidence="1" id="KW-0802">TPR repeat</keyword>
<dbReference type="InterPro" id="IPR011990">
    <property type="entry name" value="TPR-like_helical_dom_sf"/>
</dbReference>
<keyword evidence="4" id="KW-0121">Carboxypeptidase</keyword>
<dbReference type="Pfam" id="PF13620">
    <property type="entry name" value="CarboxypepD_reg"/>
    <property type="match status" value="1"/>
</dbReference>
<dbReference type="Gene3D" id="2.60.40.1120">
    <property type="entry name" value="Carboxypeptidase-like, regulatory domain"/>
    <property type="match status" value="1"/>
</dbReference>
<evidence type="ECO:0000313" key="5">
    <source>
        <dbReference type="Proteomes" id="UP000295210"/>
    </source>
</evidence>
<dbReference type="AlphaFoldDB" id="A0A4R1L112"/>
<sequence>MRKTKLWLAVFVAMLLPALQFSAHAQAPTGKIHGHIQDPAGVALANAKVELSTDGKTAKYTFTADGNGDYKGDGIAPGTYVATAFQADKAVDRFTEVKITAGGDTAQDFDMSRADYVSKLSAEQKKALADLKQKNAEAMKENSQIKNLNADLIKAREDNKAKNFAEAESLMQKDTTAKPDASVLWLELGTAQSGEKKYDDAATSLKKAIDLETAAKKPNQEIIAGANNALGEVLAAQNKLPDSEAAYDAAAKAVPANAAMYYGNEAIVLSRAGQPDATVTAADKAIAADPNKPIPYYLKGQALINKATVDPKTQKIVAPPGCAEAYQKYLELDPNGPFSAEAKSVLAEMGQTVSKTFKAGKKK</sequence>
<dbReference type="SUPFAM" id="SSF48452">
    <property type="entry name" value="TPR-like"/>
    <property type="match status" value="1"/>
</dbReference>
<dbReference type="GO" id="GO:0030246">
    <property type="term" value="F:carbohydrate binding"/>
    <property type="evidence" value="ECO:0007669"/>
    <property type="project" value="InterPro"/>
</dbReference>
<dbReference type="PROSITE" id="PS50005">
    <property type="entry name" value="TPR"/>
    <property type="match status" value="1"/>
</dbReference>
<dbReference type="Gene3D" id="1.25.40.10">
    <property type="entry name" value="Tetratricopeptide repeat domain"/>
    <property type="match status" value="2"/>
</dbReference>
<protein>
    <submittedName>
        <fullName evidence="4">Carboxypeptidase family protein</fullName>
    </submittedName>
</protein>
<keyword evidence="5" id="KW-1185">Reference proteome</keyword>
<evidence type="ECO:0000256" key="2">
    <source>
        <dbReference type="SAM" id="Coils"/>
    </source>
</evidence>
<dbReference type="InterPro" id="IPR013784">
    <property type="entry name" value="Carb-bd-like_fold"/>
</dbReference>
<reference evidence="4 5" key="1">
    <citation type="submission" date="2019-03" db="EMBL/GenBank/DDBJ databases">
        <title>Genomic Encyclopedia of Type Strains, Phase IV (KMG-IV): sequencing the most valuable type-strain genomes for metagenomic binning, comparative biology and taxonomic classification.</title>
        <authorList>
            <person name="Goeker M."/>
        </authorList>
    </citation>
    <scope>NUCLEOTIDE SEQUENCE [LARGE SCALE GENOMIC DNA]</scope>
    <source>
        <strain evidence="4 5">DSM 103428</strain>
    </source>
</reference>
<organism evidence="4 5">
    <name type="scientific">Acidipila rosea</name>
    <dbReference type="NCBI Taxonomy" id="768535"/>
    <lineage>
        <taxon>Bacteria</taxon>
        <taxon>Pseudomonadati</taxon>
        <taxon>Acidobacteriota</taxon>
        <taxon>Terriglobia</taxon>
        <taxon>Terriglobales</taxon>
        <taxon>Acidobacteriaceae</taxon>
        <taxon>Acidipila</taxon>
    </lineage>
</organism>
<feature type="repeat" description="TPR" evidence="1">
    <location>
        <begin position="182"/>
        <end position="215"/>
    </location>
</feature>
<dbReference type="SUPFAM" id="SSF49452">
    <property type="entry name" value="Starch-binding domain-like"/>
    <property type="match status" value="1"/>
</dbReference>
<feature type="signal peptide" evidence="3">
    <location>
        <begin position="1"/>
        <end position="25"/>
    </location>
</feature>
<dbReference type="SMART" id="SM00028">
    <property type="entry name" value="TPR"/>
    <property type="match status" value="3"/>
</dbReference>
<keyword evidence="3" id="KW-0732">Signal</keyword>
<comment type="caution">
    <text evidence="4">The sequence shown here is derived from an EMBL/GenBank/DDBJ whole genome shotgun (WGS) entry which is preliminary data.</text>
</comment>
<dbReference type="EMBL" id="SMGK01000005">
    <property type="protein sequence ID" value="TCK71618.1"/>
    <property type="molecule type" value="Genomic_DNA"/>
</dbReference>
<feature type="coiled-coil region" evidence="2">
    <location>
        <begin position="117"/>
        <end position="158"/>
    </location>
</feature>
<gene>
    <name evidence="4" type="ORF">C7378_2900</name>
</gene>
<keyword evidence="4" id="KW-0645">Protease</keyword>
<dbReference type="GO" id="GO:0004180">
    <property type="term" value="F:carboxypeptidase activity"/>
    <property type="evidence" value="ECO:0007669"/>
    <property type="project" value="UniProtKB-KW"/>
</dbReference>